<dbReference type="Pfam" id="PF00076">
    <property type="entry name" value="RRM_1"/>
    <property type="match status" value="1"/>
</dbReference>
<dbReference type="AlphaFoldDB" id="A0A392RZY9"/>
<comment type="caution">
    <text evidence="3">The sequence shown here is derived from an EMBL/GenBank/DDBJ whole genome shotgun (WGS) entry which is preliminary data.</text>
</comment>
<reference evidence="3 4" key="1">
    <citation type="journal article" date="2018" name="Front. Plant Sci.">
        <title>Red Clover (Trifolium pratense) and Zigzag Clover (T. medium) - A Picture of Genomic Similarities and Differences.</title>
        <authorList>
            <person name="Dluhosova J."/>
            <person name="Istvanek J."/>
            <person name="Nedelnik J."/>
            <person name="Repkova J."/>
        </authorList>
    </citation>
    <scope>NUCLEOTIDE SEQUENCE [LARGE SCALE GENOMIC DNA]</scope>
    <source>
        <strain evidence="4">cv. 10/8</strain>
        <tissue evidence="3">Leaf</tissue>
    </source>
</reference>
<protein>
    <submittedName>
        <fullName evidence="3">RNA recognition motif</fullName>
    </submittedName>
</protein>
<feature type="non-terminal residue" evidence="3">
    <location>
        <position position="1"/>
    </location>
</feature>
<dbReference type="InterPro" id="IPR000504">
    <property type="entry name" value="RRM_dom"/>
</dbReference>
<organism evidence="3 4">
    <name type="scientific">Trifolium medium</name>
    <dbReference type="NCBI Taxonomy" id="97028"/>
    <lineage>
        <taxon>Eukaryota</taxon>
        <taxon>Viridiplantae</taxon>
        <taxon>Streptophyta</taxon>
        <taxon>Embryophyta</taxon>
        <taxon>Tracheophyta</taxon>
        <taxon>Spermatophyta</taxon>
        <taxon>Magnoliopsida</taxon>
        <taxon>eudicotyledons</taxon>
        <taxon>Gunneridae</taxon>
        <taxon>Pentapetalae</taxon>
        <taxon>rosids</taxon>
        <taxon>fabids</taxon>
        <taxon>Fabales</taxon>
        <taxon>Fabaceae</taxon>
        <taxon>Papilionoideae</taxon>
        <taxon>50 kb inversion clade</taxon>
        <taxon>NPAAA clade</taxon>
        <taxon>Hologalegina</taxon>
        <taxon>IRL clade</taxon>
        <taxon>Trifolieae</taxon>
        <taxon>Trifolium</taxon>
    </lineage>
</organism>
<dbReference type="InterPro" id="IPR012677">
    <property type="entry name" value="Nucleotide-bd_a/b_plait_sf"/>
</dbReference>
<dbReference type="SUPFAM" id="SSF54928">
    <property type="entry name" value="RNA-binding domain, RBD"/>
    <property type="match status" value="1"/>
</dbReference>
<dbReference type="Proteomes" id="UP000265520">
    <property type="component" value="Unassembled WGS sequence"/>
</dbReference>
<evidence type="ECO:0000256" key="1">
    <source>
        <dbReference type="SAM" id="MobiDB-lite"/>
    </source>
</evidence>
<dbReference type="GO" id="GO:0003723">
    <property type="term" value="F:RNA binding"/>
    <property type="evidence" value="ECO:0007669"/>
    <property type="project" value="InterPro"/>
</dbReference>
<feature type="domain" description="RRM" evidence="2">
    <location>
        <begin position="6"/>
        <end position="61"/>
    </location>
</feature>
<accession>A0A392RZY9</accession>
<dbReference type="CDD" id="cd00590">
    <property type="entry name" value="RRM_SF"/>
    <property type="match status" value="1"/>
</dbReference>
<feature type="region of interest" description="Disordered" evidence="1">
    <location>
        <begin position="73"/>
        <end position="100"/>
    </location>
</feature>
<dbReference type="EMBL" id="LXQA010301453">
    <property type="protein sequence ID" value="MCI42191.1"/>
    <property type="molecule type" value="Genomic_DNA"/>
</dbReference>
<evidence type="ECO:0000313" key="3">
    <source>
        <dbReference type="EMBL" id="MCI42191.1"/>
    </source>
</evidence>
<evidence type="ECO:0000313" key="4">
    <source>
        <dbReference type="Proteomes" id="UP000265520"/>
    </source>
</evidence>
<sequence length="100" mass="11803">EDVKVTELWFKFARHGRVGEVYVPKKLDKQGRRFGFVKFREVRDGGEMLSRMGDIWLGTYKLRVNLSRFNREDNREEVPDAIPESSRAAEARYHPGRSFK</sequence>
<dbReference type="InterPro" id="IPR035979">
    <property type="entry name" value="RBD_domain_sf"/>
</dbReference>
<proteinExistence type="predicted"/>
<keyword evidence="4" id="KW-1185">Reference proteome</keyword>
<evidence type="ECO:0000259" key="2">
    <source>
        <dbReference type="Pfam" id="PF00076"/>
    </source>
</evidence>
<name>A0A392RZY9_9FABA</name>
<dbReference type="Gene3D" id="3.30.70.330">
    <property type="match status" value="1"/>
</dbReference>